<dbReference type="AlphaFoldDB" id="A0A401TTP3"/>
<accession>A0A401TTP3</accession>
<comment type="caution">
    <text evidence="1">The sequence shown here is derived from an EMBL/GenBank/DDBJ whole genome shotgun (WGS) entry which is preliminary data.</text>
</comment>
<sequence length="122" mass="13718">TRKSAFDIATDHISGWTDLSSPVYFITSMSCQSDGPRLAGEMWGLGSVRTRRTGSDLSELLLVQLFHGNDSLWIPNDAISGHITNGRRADIYCGLLEPESRQNNGIQSLYNQWRPWVQMLHP</sequence>
<proteinExistence type="predicted"/>
<dbReference type="Proteomes" id="UP000287033">
    <property type="component" value="Unassembled WGS sequence"/>
</dbReference>
<organism evidence="1 2">
    <name type="scientific">Chiloscyllium punctatum</name>
    <name type="common">Brownbanded bambooshark</name>
    <name type="synonym">Hemiscyllium punctatum</name>
    <dbReference type="NCBI Taxonomy" id="137246"/>
    <lineage>
        <taxon>Eukaryota</taxon>
        <taxon>Metazoa</taxon>
        <taxon>Chordata</taxon>
        <taxon>Craniata</taxon>
        <taxon>Vertebrata</taxon>
        <taxon>Chondrichthyes</taxon>
        <taxon>Elasmobranchii</taxon>
        <taxon>Galeomorphii</taxon>
        <taxon>Galeoidea</taxon>
        <taxon>Orectolobiformes</taxon>
        <taxon>Hemiscylliidae</taxon>
        <taxon>Chiloscyllium</taxon>
    </lineage>
</organism>
<keyword evidence="2" id="KW-1185">Reference proteome</keyword>
<feature type="non-terminal residue" evidence="1">
    <location>
        <position position="1"/>
    </location>
</feature>
<gene>
    <name evidence="1" type="ORF">chiPu_0030144</name>
</gene>
<name>A0A401TTP3_CHIPU</name>
<evidence type="ECO:0000313" key="2">
    <source>
        <dbReference type="Proteomes" id="UP000287033"/>
    </source>
</evidence>
<reference evidence="1 2" key="1">
    <citation type="journal article" date="2018" name="Nat. Ecol. Evol.">
        <title>Shark genomes provide insights into elasmobranch evolution and the origin of vertebrates.</title>
        <authorList>
            <person name="Hara Y"/>
            <person name="Yamaguchi K"/>
            <person name="Onimaru K"/>
            <person name="Kadota M"/>
            <person name="Koyanagi M"/>
            <person name="Keeley SD"/>
            <person name="Tatsumi K"/>
            <person name="Tanaka K"/>
            <person name="Motone F"/>
            <person name="Kageyama Y"/>
            <person name="Nozu R"/>
            <person name="Adachi N"/>
            <person name="Nishimura O"/>
            <person name="Nakagawa R"/>
            <person name="Tanegashima C"/>
            <person name="Kiyatake I"/>
            <person name="Matsumoto R"/>
            <person name="Murakumo K"/>
            <person name="Nishida K"/>
            <person name="Terakita A"/>
            <person name="Kuratani S"/>
            <person name="Sato K"/>
            <person name="Hyodo S Kuraku.S."/>
        </authorList>
    </citation>
    <scope>NUCLEOTIDE SEQUENCE [LARGE SCALE GENOMIC DNA]</scope>
</reference>
<evidence type="ECO:0000313" key="1">
    <source>
        <dbReference type="EMBL" id="GCC45988.1"/>
    </source>
</evidence>
<dbReference type="OrthoDB" id="8947436at2759"/>
<protein>
    <submittedName>
        <fullName evidence="1">Uncharacterized protein</fullName>
    </submittedName>
</protein>
<dbReference type="EMBL" id="BEZZ01175657">
    <property type="protein sequence ID" value="GCC45988.1"/>
    <property type="molecule type" value="Genomic_DNA"/>
</dbReference>